<evidence type="ECO:0000259" key="4">
    <source>
        <dbReference type="PROSITE" id="PS51186"/>
    </source>
</evidence>
<dbReference type="Pfam" id="PF00583">
    <property type="entry name" value="Acetyltransf_1"/>
    <property type="match status" value="1"/>
</dbReference>
<protein>
    <submittedName>
        <fullName evidence="5">Putative diamine acetyltransferase</fullName>
    </submittedName>
</protein>
<dbReference type="PANTHER" id="PTHR10545">
    <property type="entry name" value="DIAMINE N-ACETYLTRANSFERASE"/>
    <property type="match status" value="1"/>
</dbReference>
<dbReference type="Gene3D" id="3.40.630.30">
    <property type="match status" value="1"/>
</dbReference>
<reference evidence="5" key="1">
    <citation type="submission" date="2012-11" db="EMBL/GenBank/DDBJ databases">
        <authorList>
            <person name="Lucero-Rivera Y.E."/>
            <person name="Tovar-Ramirez D."/>
        </authorList>
    </citation>
    <scope>NUCLEOTIDE SEQUENCE</scope>
    <source>
        <tissue evidence="5">Salivary gland</tissue>
    </source>
</reference>
<reference evidence="5" key="2">
    <citation type="journal article" date="2015" name="J. Proteomics">
        <title>Sexual differences in the sialomes of the zebra tick, Rhipicephalus pulchellus.</title>
        <authorList>
            <person name="Tan A.W."/>
            <person name="Francischetti I.M."/>
            <person name="Slovak M."/>
            <person name="Kini R.M."/>
            <person name="Ribeiro J.M."/>
        </authorList>
    </citation>
    <scope>NUCLEOTIDE SEQUENCE</scope>
    <source>
        <tissue evidence="5">Salivary gland</tissue>
    </source>
</reference>
<accession>L7MDC7</accession>
<dbReference type="InterPro" id="IPR051016">
    <property type="entry name" value="Diverse_Substrate_AcTransf"/>
</dbReference>
<dbReference type="PANTHER" id="PTHR10545:SF29">
    <property type="entry name" value="GH14572P-RELATED"/>
    <property type="match status" value="1"/>
</dbReference>
<dbReference type="AlphaFoldDB" id="L7MDC7"/>
<evidence type="ECO:0000256" key="1">
    <source>
        <dbReference type="ARBA" id="ARBA00008694"/>
    </source>
</evidence>
<dbReference type="CDD" id="cd04301">
    <property type="entry name" value="NAT_SF"/>
    <property type="match status" value="1"/>
</dbReference>
<feature type="non-terminal residue" evidence="5">
    <location>
        <position position="1"/>
    </location>
</feature>
<dbReference type="GO" id="GO:0008080">
    <property type="term" value="F:N-acetyltransferase activity"/>
    <property type="evidence" value="ECO:0007669"/>
    <property type="project" value="UniProtKB-ARBA"/>
</dbReference>
<sequence length="237" mass="26295">GSAGWRPWASGPGGACAVGASWRRRRRRRVAASACAPRGSRFVRRSCTSASGGADARGKLSPRLRTLTARAKMTKIRTARVEDCNKLAEIMRDRSDIAFTDADVITSRLQKNGFGEDPVFTCFVAEDDATADPGIIGYVIFSRIYSSWEGKSLRIGDLYVAQDHRRKGIGTQLLRRVMKECEAQGCRRIDCCPQLVNKDLISLLKKHGARDMTSEDGWSYYQLSQQDMQKLAGIDVK</sequence>
<dbReference type="InterPro" id="IPR016181">
    <property type="entry name" value="Acyl_CoA_acyltransferase"/>
</dbReference>
<comment type="similarity">
    <text evidence="1">Belongs to the acetyltransferase family.</text>
</comment>
<organism evidence="5">
    <name type="scientific">Rhipicephalus pulchellus</name>
    <name type="common">Yellow backed tick</name>
    <name type="synonym">Dermacentor pulchellus</name>
    <dbReference type="NCBI Taxonomy" id="72859"/>
    <lineage>
        <taxon>Eukaryota</taxon>
        <taxon>Metazoa</taxon>
        <taxon>Ecdysozoa</taxon>
        <taxon>Arthropoda</taxon>
        <taxon>Chelicerata</taxon>
        <taxon>Arachnida</taxon>
        <taxon>Acari</taxon>
        <taxon>Parasitiformes</taxon>
        <taxon>Ixodida</taxon>
        <taxon>Ixodoidea</taxon>
        <taxon>Ixodidae</taxon>
        <taxon>Rhipicephalinae</taxon>
        <taxon>Rhipicephalus</taxon>
        <taxon>Rhipicephalus</taxon>
    </lineage>
</organism>
<keyword evidence="3" id="KW-0012">Acyltransferase</keyword>
<dbReference type="EMBL" id="GACK01002808">
    <property type="protein sequence ID" value="JAA62226.1"/>
    <property type="molecule type" value="mRNA"/>
</dbReference>
<dbReference type="SUPFAM" id="SSF55729">
    <property type="entry name" value="Acyl-CoA N-acyltransferases (Nat)"/>
    <property type="match status" value="1"/>
</dbReference>
<proteinExistence type="evidence at transcript level"/>
<feature type="domain" description="N-acetyltransferase" evidence="4">
    <location>
        <begin position="74"/>
        <end position="233"/>
    </location>
</feature>
<evidence type="ECO:0000313" key="5">
    <source>
        <dbReference type="EMBL" id="JAA62226.1"/>
    </source>
</evidence>
<dbReference type="PROSITE" id="PS51186">
    <property type="entry name" value="GNAT"/>
    <property type="match status" value="1"/>
</dbReference>
<evidence type="ECO:0000256" key="3">
    <source>
        <dbReference type="ARBA" id="ARBA00023315"/>
    </source>
</evidence>
<name>L7MDC7_RHIPC</name>
<keyword evidence="2 5" id="KW-0808">Transferase</keyword>
<dbReference type="FunFam" id="3.40.630.30:FF:000064">
    <property type="entry name" value="GNAT family acetyltransferase"/>
    <property type="match status" value="1"/>
</dbReference>
<evidence type="ECO:0000256" key="2">
    <source>
        <dbReference type="ARBA" id="ARBA00022679"/>
    </source>
</evidence>
<dbReference type="InterPro" id="IPR000182">
    <property type="entry name" value="GNAT_dom"/>
</dbReference>